<dbReference type="GO" id="GO:0003839">
    <property type="term" value="F:gamma-glutamylcyclotransferase activity"/>
    <property type="evidence" value="ECO:0007669"/>
    <property type="project" value="UniProtKB-EC"/>
</dbReference>
<feature type="compositionally biased region" description="Acidic residues" evidence="5">
    <location>
        <begin position="30"/>
        <end position="40"/>
    </location>
</feature>
<feature type="active site" description="Proton acceptor" evidence="3">
    <location>
        <position position="235"/>
    </location>
</feature>
<dbReference type="EC" id="4.3.2.9" evidence="1"/>
<evidence type="ECO:0000256" key="4">
    <source>
        <dbReference type="PIRSR" id="PIRSR617939-2"/>
    </source>
</evidence>
<dbReference type="PANTHER" id="PTHR12935">
    <property type="entry name" value="GAMMA-GLUTAMYLCYCLOTRANSFERASE"/>
    <property type="match status" value="1"/>
</dbReference>
<feature type="compositionally biased region" description="Low complexity" evidence="5">
    <location>
        <begin position="85"/>
        <end position="104"/>
    </location>
</feature>
<evidence type="ECO:0000256" key="2">
    <source>
        <dbReference type="ARBA" id="ARBA00023239"/>
    </source>
</evidence>
<evidence type="ECO:0000256" key="1">
    <source>
        <dbReference type="ARBA" id="ARBA00012346"/>
    </source>
</evidence>
<dbReference type="Gene3D" id="3.10.490.10">
    <property type="entry name" value="Gamma-glutamyl cyclotransferase-like"/>
    <property type="match status" value="1"/>
</dbReference>
<name>A0A1E7F1H2_9STRA</name>
<dbReference type="EMBL" id="KV784366">
    <property type="protein sequence ID" value="OEU11977.1"/>
    <property type="molecule type" value="Genomic_DNA"/>
</dbReference>
<dbReference type="Proteomes" id="UP000095751">
    <property type="component" value="Unassembled WGS sequence"/>
</dbReference>
<evidence type="ECO:0000313" key="7">
    <source>
        <dbReference type="Proteomes" id="UP000095751"/>
    </source>
</evidence>
<reference evidence="6 7" key="1">
    <citation type="submission" date="2016-09" db="EMBL/GenBank/DDBJ databases">
        <title>Extensive genetic diversity and differential bi-allelic expression allows diatom success in the polar Southern Ocean.</title>
        <authorList>
            <consortium name="DOE Joint Genome Institute"/>
            <person name="Mock T."/>
            <person name="Otillar R.P."/>
            <person name="Strauss J."/>
            <person name="Dupont C."/>
            <person name="Frickenhaus S."/>
            <person name="Maumus F."/>
            <person name="Mcmullan M."/>
            <person name="Sanges R."/>
            <person name="Schmutz J."/>
            <person name="Toseland A."/>
            <person name="Valas R."/>
            <person name="Veluchamy A."/>
            <person name="Ward B.J."/>
            <person name="Allen A."/>
            <person name="Barry K."/>
            <person name="Falciatore A."/>
            <person name="Ferrante M."/>
            <person name="Fortunato A.E."/>
            <person name="Gloeckner G."/>
            <person name="Gruber A."/>
            <person name="Hipkin R."/>
            <person name="Janech M."/>
            <person name="Kroth P."/>
            <person name="Leese F."/>
            <person name="Lindquist E."/>
            <person name="Lyon B.R."/>
            <person name="Martin J."/>
            <person name="Mayer C."/>
            <person name="Parker M."/>
            <person name="Quesneville H."/>
            <person name="Raymond J."/>
            <person name="Uhlig C."/>
            <person name="Valentin K.U."/>
            <person name="Worden A.Z."/>
            <person name="Armbrust E.V."/>
            <person name="Bowler C."/>
            <person name="Green B."/>
            <person name="Moulton V."/>
            <person name="Van Oosterhout C."/>
            <person name="Grigoriev I."/>
        </authorList>
    </citation>
    <scope>NUCLEOTIDE SEQUENCE [LARGE SCALE GENOMIC DNA]</scope>
    <source>
        <strain evidence="6 7">CCMP1102</strain>
    </source>
</reference>
<proteinExistence type="predicted"/>
<sequence>MSKLLQGMMFPSAVVSLDEQHNVGRSCSRDEDEDNDDDEDGVGRNSSGQSSRSSSSSLSSSNNTNTDFAISSNTDNNKNTENHDNNNNNHTNNNDKNNNSNSNNNNNLIWYFSYGSNMNPNVFEKKRNITPKQTRVCYVPDYVLTFGEGALPYVEPAFCTCIRRTELTKLQLLDATVTAADTTAADNTADKSTISKVSAVDDNRRRRRHSRRRPDIHGVAFLITKREYEHVLMTEGGWGWQEYRNNKLWNVGHYGSEEVNCIEIINNEQTATTTITSGNGNGSGKTFKAYTLTGIMGDVRQRFDCNASKRYYDIVIDGAKTSGLPISYQNYLKTNHPPFELLANLTSTIGIKLARYICCILSIPCIIMEIGSLSLCIKWNNYINGNNDEQSSSGCVVNVNNNTSYYSIRRPPWIICKISYLYRYIILEILLSIIIEDMFNIPNGFKNENENNNDMIEIVEIEKKKKLEKKKLKKNAVVQVVDYDVTKKVD</sequence>
<gene>
    <name evidence="6" type="ORF">FRACYDRAFT_245101</name>
</gene>
<evidence type="ECO:0000256" key="5">
    <source>
        <dbReference type="SAM" id="MobiDB-lite"/>
    </source>
</evidence>
<organism evidence="6 7">
    <name type="scientific">Fragilariopsis cylindrus CCMP1102</name>
    <dbReference type="NCBI Taxonomy" id="635003"/>
    <lineage>
        <taxon>Eukaryota</taxon>
        <taxon>Sar</taxon>
        <taxon>Stramenopiles</taxon>
        <taxon>Ochrophyta</taxon>
        <taxon>Bacillariophyta</taxon>
        <taxon>Bacillariophyceae</taxon>
        <taxon>Bacillariophycidae</taxon>
        <taxon>Bacillariales</taxon>
        <taxon>Bacillariaceae</taxon>
        <taxon>Fragilariopsis</taxon>
    </lineage>
</organism>
<keyword evidence="7" id="KW-1185">Reference proteome</keyword>
<protein>
    <recommendedName>
        <fullName evidence="1">gamma-glutamylcyclotransferase</fullName>
        <ecNumber evidence="1">4.3.2.9</ecNumber>
    </recommendedName>
</protein>
<dbReference type="InParanoid" id="A0A1E7F1H2"/>
<keyword evidence="2" id="KW-0456">Lyase</keyword>
<dbReference type="InterPro" id="IPR013024">
    <property type="entry name" value="GGCT-like"/>
</dbReference>
<feature type="compositionally biased region" description="Polar residues" evidence="5">
    <location>
        <begin position="62"/>
        <end position="71"/>
    </location>
</feature>
<evidence type="ECO:0000256" key="3">
    <source>
        <dbReference type="PIRSR" id="PIRSR617939-1"/>
    </source>
</evidence>
<dbReference type="OrthoDB" id="2017317at2759"/>
<feature type="compositionally biased region" description="Low complexity" evidence="5">
    <location>
        <begin position="46"/>
        <end position="61"/>
    </location>
</feature>
<accession>A0A1E7F1H2</accession>
<feature type="binding site" evidence="4">
    <location>
        <position position="311"/>
    </location>
    <ligand>
        <name>substrate</name>
    </ligand>
</feature>
<feature type="region of interest" description="Disordered" evidence="5">
    <location>
        <begin position="16"/>
        <end position="104"/>
    </location>
</feature>
<dbReference type="InterPro" id="IPR017939">
    <property type="entry name" value="G-Glutamylcylcotransferase"/>
</dbReference>
<feature type="binding site" evidence="4">
    <location>
        <begin position="111"/>
        <end position="116"/>
    </location>
    <ligand>
        <name>substrate</name>
    </ligand>
</feature>
<dbReference type="CDD" id="cd06661">
    <property type="entry name" value="GGCT_like"/>
    <property type="match status" value="1"/>
</dbReference>
<dbReference type="PANTHER" id="PTHR12935:SF0">
    <property type="entry name" value="GAMMA-GLUTAMYLCYCLOTRANSFERASE"/>
    <property type="match status" value="1"/>
</dbReference>
<dbReference type="KEGG" id="fcy:FRACYDRAFT_245101"/>
<dbReference type="AlphaFoldDB" id="A0A1E7F1H2"/>
<evidence type="ECO:0000313" key="6">
    <source>
        <dbReference type="EMBL" id="OEU11977.1"/>
    </source>
</evidence>